<proteinExistence type="predicted"/>
<gene>
    <name evidence="1" type="ORF">MM415B01222_0030</name>
</gene>
<organism evidence="1">
    <name type="scientific">viral metagenome</name>
    <dbReference type="NCBI Taxonomy" id="1070528"/>
    <lineage>
        <taxon>unclassified sequences</taxon>
        <taxon>metagenomes</taxon>
        <taxon>organismal metagenomes</taxon>
    </lineage>
</organism>
<sequence>MEHRGRDYQGRVAQCDYSTATMRRDMKFANIIYLTKDEMQNVADLAGEQSMSDYMANAVREFDKLLDIAEQALSGVNFDNREVIGFAPLWILKLAVEYYR</sequence>
<name>A0A6M3IRG8_9ZZZZ</name>
<dbReference type="AlphaFoldDB" id="A0A6M3IRG8"/>
<dbReference type="EMBL" id="MT141387">
    <property type="protein sequence ID" value="QJA59884.1"/>
    <property type="molecule type" value="Genomic_DNA"/>
</dbReference>
<evidence type="ECO:0000313" key="1">
    <source>
        <dbReference type="EMBL" id="QJA59884.1"/>
    </source>
</evidence>
<protein>
    <submittedName>
        <fullName evidence="1">Uncharacterized protein</fullName>
    </submittedName>
</protein>
<accession>A0A6M3IRG8</accession>
<reference evidence="1" key="1">
    <citation type="submission" date="2020-03" db="EMBL/GenBank/DDBJ databases">
        <title>The deep terrestrial virosphere.</title>
        <authorList>
            <person name="Holmfeldt K."/>
            <person name="Nilsson E."/>
            <person name="Simone D."/>
            <person name="Lopez-Fernandez M."/>
            <person name="Wu X."/>
            <person name="de Brujin I."/>
            <person name="Lundin D."/>
            <person name="Andersson A."/>
            <person name="Bertilsson S."/>
            <person name="Dopson M."/>
        </authorList>
    </citation>
    <scope>NUCLEOTIDE SEQUENCE</scope>
    <source>
        <strain evidence="1">MM415B01222</strain>
    </source>
</reference>